<evidence type="ECO:0000256" key="3">
    <source>
        <dbReference type="ARBA" id="ARBA00009655"/>
    </source>
</evidence>
<comment type="similarity">
    <text evidence="3">Belongs to the glycosyltransferase 85 family.</text>
</comment>
<feature type="domain" description="Arabinofuranosyltransferase AftA N-terminal" evidence="15">
    <location>
        <begin position="20"/>
        <end position="454"/>
    </location>
</feature>
<dbReference type="Pfam" id="PF12250">
    <property type="entry name" value="AftA_N"/>
    <property type="match status" value="1"/>
</dbReference>
<feature type="transmembrane region" description="Helical" evidence="13">
    <location>
        <begin position="203"/>
        <end position="220"/>
    </location>
</feature>
<gene>
    <name evidence="16" type="ORF">CATYP_00415</name>
</gene>
<feature type="transmembrane region" description="Helical" evidence="13">
    <location>
        <begin position="95"/>
        <end position="119"/>
    </location>
</feature>
<keyword evidence="17" id="KW-1185">Reference proteome</keyword>
<dbReference type="InterPro" id="IPR020963">
    <property type="entry name" value="ArabinofuranosylTrfase_AftA_N"/>
</dbReference>
<accession>A0ABN4DE02</accession>
<sequence>MAVSPTPTDRWSAPATGAAIVLAGGFGALVTLAGWLVLRAVSLPAFNTSMVTRALATAGTVLIIAAAVVLVALWSRDRDHPAPRPRWRQWLTVAVGYLCPAGLVLTTTGLPLSATALYLDGLQVDQAFRTQFLTRMTQTAHLADMNYWGLPSYYPSAWFWGGGRLANLLGLEGWAVFQPWALISIAAAACMLVPVWQRLTGSLPQGVAIALTTTAIILVMHPDEPYAAIIALGTPAAILLARRSSHGSWFASCGLAIFLGVSASMYTLYTALVAGTAVVIALLTAIVRRSLVALWHLLVTGVVSIAIALIVWGPYLLEQLTGNYDAHATAMHFLPREGTQLPLPFFSFTVVGLLCLVGLIYLVSGFDRPDIRALACATVCFYGWILLSMVVTAVGTTLLGFRVDVLVTAVLATAGILGFAHLRARGADYLYPDRVSPRMRRMFSLVLVVILGLGGLAYAQQIPSRNEEHIDHAYTDTDGSGERADRFAPDAAQYYQEIDEYLRAAGHPPEDTVVLTDEIRFLSYYPYFGFQAFTSHYANPLGEYTQRNQTIEHWAEASWGPAEDPEALLGEFDGARWRGPDAFIMRADLDAAQAGEDAFKLHLSEDIYPNQPNVRYRAVFFNPQAFESSDWKLTQIGPFVVGART</sequence>
<feature type="domain" description="Arabinofuranosyltransferase AftA C-terminal" evidence="14">
    <location>
        <begin position="462"/>
        <end position="643"/>
    </location>
</feature>
<evidence type="ECO:0000256" key="11">
    <source>
        <dbReference type="ARBA" id="ARBA00033184"/>
    </source>
</evidence>
<dbReference type="EMBL" id="CP008944">
    <property type="protein sequence ID" value="AIG63419.1"/>
    <property type="molecule type" value="Genomic_DNA"/>
</dbReference>
<reference evidence="16 17" key="1">
    <citation type="submission" date="2014-07" db="EMBL/GenBank/DDBJ databases">
        <title>Complete genome sequence of Corynebacterium atypicum DSM 44849: identifiction of the mycolic acid biosynthesis genes.</title>
        <authorList>
            <person name="Tippelt A."/>
            <person name="Mollmann S."/>
            <person name="Albersmeier A."/>
            <person name="Jaenicke S."/>
            <person name="Ruckert C."/>
            <person name="Tauch A."/>
        </authorList>
    </citation>
    <scope>NUCLEOTIDE SEQUENCE [LARGE SCALE GENOMIC DNA]</scope>
    <source>
        <strain evidence="16 17">R2070</strain>
    </source>
</reference>
<feature type="transmembrane region" description="Helical" evidence="13">
    <location>
        <begin position="341"/>
        <end position="362"/>
    </location>
</feature>
<comment type="subcellular location">
    <subcellularLocation>
        <location evidence="1">Cell membrane</location>
        <topology evidence="1">Multi-pass membrane protein</topology>
    </subcellularLocation>
</comment>
<evidence type="ECO:0000256" key="13">
    <source>
        <dbReference type="SAM" id="Phobius"/>
    </source>
</evidence>
<name>A0ABN4DE02_9CORY</name>
<keyword evidence="7" id="KW-0808">Transferase</keyword>
<keyword evidence="10 13" id="KW-0472">Membrane</keyword>
<evidence type="ECO:0000256" key="9">
    <source>
        <dbReference type="ARBA" id="ARBA00022989"/>
    </source>
</evidence>
<dbReference type="InterPro" id="IPR020959">
    <property type="entry name" value="ArabinofuranosylTrfase_AftA_C"/>
</dbReference>
<feature type="transmembrane region" description="Helical" evidence="13">
    <location>
        <begin position="374"/>
        <end position="399"/>
    </location>
</feature>
<feature type="transmembrane region" description="Helical" evidence="13">
    <location>
        <begin position="294"/>
        <end position="315"/>
    </location>
</feature>
<feature type="transmembrane region" description="Helical" evidence="13">
    <location>
        <begin position="405"/>
        <end position="422"/>
    </location>
</feature>
<feature type="transmembrane region" description="Helical" evidence="13">
    <location>
        <begin position="12"/>
        <end position="38"/>
    </location>
</feature>
<feature type="transmembrane region" description="Helical" evidence="13">
    <location>
        <begin position="177"/>
        <end position="196"/>
    </location>
</feature>
<organism evidence="16 17">
    <name type="scientific">Corynebacterium atypicum</name>
    <dbReference type="NCBI Taxonomy" id="191610"/>
    <lineage>
        <taxon>Bacteria</taxon>
        <taxon>Bacillati</taxon>
        <taxon>Actinomycetota</taxon>
        <taxon>Actinomycetes</taxon>
        <taxon>Mycobacteriales</taxon>
        <taxon>Corynebacteriaceae</taxon>
        <taxon>Corynebacterium</taxon>
    </lineage>
</organism>
<feature type="transmembrane region" description="Helical" evidence="13">
    <location>
        <begin position="442"/>
        <end position="459"/>
    </location>
</feature>
<comment type="pathway">
    <text evidence="2">Cell wall biogenesis; cell wall polysaccharide biosynthesis.</text>
</comment>
<evidence type="ECO:0000256" key="1">
    <source>
        <dbReference type="ARBA" id="ARBA00004651"/>
    </source>
</evidence>
<evidence type="ECO:0000256" key="8">
    <source>
        <dbReference type="ARBA" id="ARBA00022692"/>
    </source>
</evidence>
<evidence type="ECO:0000256" key="2">
    <source>
        <dbReference type="ARBA" id="ARBA00004776"/>
    </source>
</evidence>
<evidence type="ECO:0000259" key="14">
    <source>
        <dbReference type="Pfam" id="PF12249"/>
    </source>
</evidence>
<dbReference type="EC" id="2.4.2.46" evidence="4"/>
<evidence type="ECO:0000313" key="16">
    <source>
        <dbReference type="EMBL" id="AIG63419.1"/>
    </source>
</evidence>
<evidence type="ECO:0000313" key="17">
    <source>
        <dbReference type="Proteomes" id="UP000028504"/>
    </source>
</evidence>
<proteinExistence type="inferred from homology"/>
<dbReference type="Proteomes" id="UP000028504">
    <property type="component" value="Chromosome"/>
</dbReference>
<protein>
    <recommendedName>
        <fullName evidence="5">Galactan 5-O-arabinofuranosyltransferase</fullName>
        <ecNumber evidence="4">2.4.2.46</ecNumber>
    </recommendedName>
    <alternativeName>
        <fullName evidence="11">Arabinofuranosyltransferase AftA</fullName>
    </alternativeName>
</protein>
<evidence type="ECO:0000256" key="12">
    <source>
        <dbReference type="ARBA" id="ARBA00034030"/>
    </source>
</evidence>
<evidence type="ECO:0000256" key="10">
    <source>
        <dbReference type="ARBA" id="ARBA00023136"/>
    </source>
</evidence>
<evidence type="ECO:0000256" key="4">
    <source>
        <dbReference type="ARBA" id="ARBA00012037"/>
    </source>
</evidence>
<feature type="transmembrane region" description="Helical" evidence="13">
    <location>
        <begin position="271"/>
        <end position="287"/>
    </location>
</feature>
<keyword evidence="6" id="KW-1003">Cell membrane</keyword>
<dbReference type="Pfam" id="PF12249">
    <property type="entry name" value="AftA_C"/>
    <property type="match status" value="1"/>
</dbReference>
<keyword evidence="8 13" id="KW-0812">Transmembrane</keyword>
<keyword evidence="9 13" id="KW-1133">Transmembrane helix</keyword>
<evidence type="ECO:0000256" key="7">
    <source>
        <dbReference type="ARBA" id="ARBA00022679"/>
    </source>
</evidence>
<evidence type="ECO:0000256" key="6">
    <source>
        <dbReference type="ARBA" id="ARBA00022475"/>
    </source>
</evidence>
<evidence type="ECO:0000259" key="15">
    <source>
        <dbReference type="Pfam" id="PF12250"/>
    </source>
</evidence>
<feature type="transmembrane region" description="Helical" evidence="13">
    <location>
        <begin position="50"/>
        <end position="74"/>
    </location>
</feature>
<evidence type="ECO:0000256" key="5">
    <source>
        <dbReference type="ARBA" id="ARBA00020482"/>
    </source>
</evidence>
<comment type="catalytic activity">
    <reaction evidence="12">
        <text>Adds an alpha-D-arabinofuranosyl group from trans,octacis-decaprenylphospho-beta-D-arabinofuranose at the 5-O-position of the eighth, tenth and twelfth galactofuranose unit of the galactofuranan chain of [beta-D-galactofuranosyl-(1-&gt;5)-beta-D-galactofuranosyl-(1-&gt;6)]14-beta-D-galactofuranosyl-(1-&gt;5)-beta-D-galactofuranosyl-(1-&gt;4)-alpha-L-rhamnopyranosyl-(1-&gt;3)-N-acetyl-alpha-D-glucosaminyl-diphospho-trans,octacis-decaprenol.</text>
        <dbReference type="EC" id="2.4.2.46"/>
    </reaction>
</comment>